<gene>
    <name evidence="1" type="ORF">PHYPA_022839</name>
</gene>
<dbReference type="Proteomes" id="UP000006727">
    <property type="component" value="Chromosome 18"/>
</dbReference>
<evidence type="ECO:0000313" key="3">
    <source>
        <dbReference type="Proteomes" id="UP000006727"/>
    </source>
</evidence>
<dbReference type="InParanoid" id="A0A2K1J093"/>
<dbReference type="AlphaFoldDB" id="A0A2K1J093"/>
<protein>
    <submittedName>
        <fullName evidence="1 2">Uncharacterized protein</fullName>
    </submittedName>
</protein>
<accession>A0A2K1J093</accession>
<evidence type="ECO:0000313" key="2">
    <source>
        <dbReference type="EnsemblPlants" id="PAC:32983437.CDS.1"/>
    </source>
</evidence>
<keyword evidence="3" id="KW-1185">Reference proteome</keyword>
<dbReference type="EMBL" id="ABEU02000018">
    <property type="protein sequence ID" value="PNR34940.1"/>
    <property type="molecule type" value="Genomic_DNA"/>
</dbReference>
<proteinExistence type="predicted"/>
<dbReference type="EnsemblPlants" id="Pp3c18_7329V3.1">
    <property type="protein sequence ID" value="PAC:32983437.CDS.1"/>
    <property type="gene ID" value="Pp3c18_7329"/>
</dbReference>
<dbReference type="Gramene" id="Pp3c18_7329V3.1">
    <property type="protein sequence ID" value="PAC:32983437.CDS.1"/>
    <property type="gene ID" value="Pp3c18_7329"/>
</dbReference>
<evidence type="ECO:0000313" key="1">
    <source>
        <dbReference type="EMBL" id="PNR34940.1"/>
    </source>
</evidence>
<reference evidence="2" key="3">
    <citation type="submission" date="2020-12" db="UniProtKB">
        <authorList>
            <consortium name="EnsemblPlants"/>
        </authorList>
    </citation>
    <scope>IDENTIFICATION</scope>
</reference>
<organism evidence="1">
    <name type="scientific">Physcomitrium patens</name>
    <name type="common">Spreading-leaved earth moss</name>
    <name type="synonym">Physcomitrella patens</name>
    <dbReference type="NCBI Taxonomy" id="3218"/>
    <lineage>
        <taxon>Eukaryota</taxon>
        <taxon>Viridiplantae</taxon>
        <taxon>Streptophyta</taxon>
        <taxon>Embryophyta</taxon>
        <taxon>Bryophyta</taxon>
        <taxon>Bryophytina</taxon>
        <taxon>Bryopsida</taxon>
        <taxon>Funariidae</taxon>
        <taxon>Funariales</taxon>
        <taxon>Funariaceae</taxon>
        <taxon>Physcomitrium</taxon>
    </lineage>
</organism>
<name>A0A2K1J093_PHYPA</name>
<reference evidence="1 3" key="1">
    <citation type="journal article" date="2008" name="Science">
        <title>The Physcomitrella genome reveals evolutionary insights into the conquest of land by plants.</title>
        <authorList>
            <person name="Rensing S."/>
            <person name="Lang D."/>
            <person name="Zimmer A."/>
            <person name="Terry A."/>
            <person name="Salamov A."/>
            <person name="Shapiro H."/>
            <person name="Nishiyama T."/>
            <person name="Perroud P.-F."/>
            <person name="Lindquist E."/>
            <person name="Kamisugi Y."/>
            <person name="Tanahashi T."/>
            <person name="Sakakibara K."/>
            <person name="Fujita T."/>
            <person name="Oishi K."/>
            <person name="Shin-I T."/>
            <person name="Kuroki Y."/>
            <person name="Toyoda A."/>
            <person name="Suzuki Y."/>
            <person name="Hashimoto A."/>
            <person name="Yamaguchi K."/>
            <person name="Sugano A."/>
            <person name="Kohara Y."/>
            <person name="Fujiyama A."/>
            <person name="Anterola A."/>
            <person name="Aoki S."/>
            <person name="Ashton N."/>
            <person name="Barbazuk W.B."/>
            <person name="Barker E."/>
            <person name="Bennetzen J."/>
            <person name="Bezanilla M."/>
            <person name="Blankenship R."/>
            <person name="Cho S.H."/>
            <person name="Dutcher S."/>
            <person name="Estelle M."/>
            <person name="Fawcett J.A."/>
            <person name="Gundlach H."/>
            <person name="Hanada K."/>
            <person name="Heyl A."/>
            <person name="Hicks K.A."/>
            <person name="Hugh J."/>
            <person name="Lohr M."/>
            <person name="Mayer K."/>
            <person name="Melkozernov A."/>
            <person name="Murata T."/>
            <person name="Nelson D."/>
            <person name="Pils B."/>
            <person name="Prigge M."/>
            <person name="Reiss B."/>
            <person name="Renner T."/>
            <person name="Rombauts S."/>
            <person name="Rushton P."/>
            <person name="Sanderfoot A."/>
            <person name="Schween G."/>
            <person name="Shiu S.-H."/>
            <person name="Stueber K."/>
            <person name="Theodoulou F.L."/>
            <person name="Tu H."/>
            <person name="Van de Peer Y."/>
            <person name="Verrier P.J."/>
            <person name="Waters E."/>
            <person name="Wood A."/>
            <person name="Yang L."/>
            <person name="Cove D."/>
            <person name="Cuming A."/>
            <person name="Hasebe M."/>
            <person name="Lucas S."/>
            <person name="Mishler D.B."/>
            <person name="Reski R."/>
            <person name="Grigoriev I."/>
            <person name="Quatrano R.S."/>
            <person name="Boore J.L."/>
        </authorList>
    </citation>
    <scope>NUCLEOTIDE SEQUENCE [LARGE SCALE GENOMIC DNA]</scope>
    <source>
        <strain evidence="2 3">cv. Gransden 2004</strain>
    </source>
</reference>
<reference evidence="1 3" key="2">
    <citation type="journal article" date="2018" name="Plant J.">
        <title>The Physcomitrella patens chromosome-scale assembly reveals moss genome structure and evolution.</title>
        <authorList>
            <person name="Lang D."/>
            <person name="Ullrich K.K."/>
            <person name="Murat F."/>
            <person name="Fuchs J."/>
            <person name="Jenkins J."/>
            <person name="Haas F.B."/>
            <person name="Piednoel M."/>
            <person name="Gundlach H."/>
            <person name="Van Bel M."/>
            <person name="Meyberg R."/>
            <person name="Vives C."/>
            <person name="Morata J."/>
            <person name="Symeonidi A."/>
            <person name="Hiss M."/>
            <person name="Muchero W."/>
            <person name="Kamisugi Y."/>
            <person name="Saleh O."/>
            <person name="Blanc G."/>
            <person name="Decker E.L."/>
            <person name="van Gessel N."/>
            <person name="Grimwood J."/>
            <person name="Hayes R.D."/>
            <person name="Graham S.W."/>
            <person name="Gunter L.E."/>
            <person name="McDaniel S.F."/>
            <person name="Hoernstein S.N.W."/>
            <person name="Larsson A."/>
            <person name="Li F.W."/>
            <person name="Perroud P.F."/>
            <person name="Phillips J."/>
            <person name="Ranjan P."/>
            <person name="Rokshar D.S."/>
            <person name="Rothfels C.J."/>
            <person name="Schneider L."/>
            <person name="Shu S."/>
            <person name="Stevenson D.W."/>
            <person name="Thummler F."/>
            <person name="Tillich M."/>
            <person name="Villarreal Aguilar J.C."/>
            <person name="Widiez T."/>
            <person name="Wong G.K."/>
            <person name="Wymore A."/>
            <person name="Zhang Y."/>
            <person name="Zimmer A.D."/>
            <person name="Quatrano R.S."/>
            <person name="Mayer K.F.X."/>
            <person name="Goodstein D."/>
            <person name="Casacuberta J.M."/>
            <person name="Vandepoele K."/>
            <person name="Reski R."/>
            <person name="Cuming A.C."/>
            <person name="Tuskan G.A."/>
            <person name="Maumus F."/>
            <person name="Salse J."/>
            <person name="Schmutz J."/>
            <person name="Rensing S.A."/>
        </authorList>
    </citation>
    <scope>NUCLEOTIDE SEQUENCE [LARGE SCALE GENOMIC DNA]</scope>
    <source>
        <strain evidence="2 3">cv. Gransden 2004</strain>
    </source>
</reference>
<sequence>MFVEDLSYPQDTWYKFNSIYHTNTIADTMVILNKWKNLHMSNNMDVMTFMTKVYDIQRKLHHIGHFHSNVMVMSQIYIHILINTYIIM</sequence>